<evidence type="ECO:0000313" key="5">
    <source>
        <dbReference type="Proteomes" id="UP000289220"/>
    </source>
</evidence>
<name>A0A6G7EFB5_9CAUL</name>
<keyword evidence="5" id="KW-1185">Reference proteome</keyword>
<keyword evidence="1 2" id="KW-0456">Lyase</keyword>
<dbReference type="EMBL" id="CP048751">
    <property type="protein sequence ID" value="QIH72331.1"/>
    <property type="molecule type" value="Genomic_DNA"/>
</dbReference>
<dbReference type="InterPro" id="IPR013785">
    <property type="entry name" value="Aldolase_TIM"/>
</dbReference>
<organism evidence="4 5">
    <name type="scientific">Brevundimonas mediterranea</name>
    <dbReference type="NCBI Taxonomy" id="74329"/>
    <lineage>
        <taxon>Bacteria</taxon>
        <taxon>Pseudomonadati</taxon>
        <taxon>Pseudomonadota</taxon>
        <taxon>Alphaproteobacteria</taxon>
        <taxon>Caulobacterales</taxon>
        <taxon>Caulobacteraceae</taxon>
        <taxon>Brevundimonas</taxon>
    </lineage>
</organism>
<dbReference type="RefSeq" id="WP_008264264.1">
    <property type="nucleotide sequence ID" value="NZ_CP048751.1"/>
</dbReference>
<dbReference type="CDD" id="cd00408">
    <property type="entry name" value="DHDPS-like"/>
    <property type="match status" value="1"/>
</dbReference>
<evidence type="ECO:0000313" key="4">
    <source>
        <dbReference type="EMBL" id="VDC48553.1"/>
    </source>
</evidence>
<dbReference type="Pfam" id="PF00701">
    <property type="entry name" value="DHDPS"/>
    <property type="match status" value="1"/>
</dbReference>
<sequence>MSVMDLRGLSPAPVTVFTRDGEVDYAANAQLAKWLVSIKGVKSLVILGHAGEGTFLTVEERLKLIETYAEAVDGAVPIIAGVTGEGTRVAAQEAKASKAAGATGALVYPNHGWLRFGFQKGAPQDRYKAIWQESGLECILFQYPDATKASYDLQTQIDIATQEGVVATKNGVRNMKRWYTEIPEIKKAAPELQVLSCHDEWLLPTMFDVDGLLVGYGNIAPELLIQLIEAGKAQDYPEARRIFEQLLPVTKAVYHRGSHMEGTVALKLGLVKRGVLDHATIREPLKNLGEAAEREIFAAFDAAGIGPVSAAAIAAE</sequence>
<protein>
    <submittedName>
        <fullName evidence="4">4-hydroxy-tetrahydrodipicolinate synthase</fullName>
    </submittedName>
    <submittedName>
        <fullName evidence="3">Dihydrodipicolinate synthase family protein</fullName>
    </submittedName>
</protein>
<dbReference type="PANTHER" id="PTHR12128">
    <property type="entry name" value="DIHYDRODIPICOLINATE SYNTHASE"/>
    <property type="match status" value="1"/>
</dbReference>
<proteinExistence type="inferred from homology"/>
<evidence type="ECO:0000313" key="6">
    <source>
        <dbReference type="Proteomes" id="UP000501325"/>
    </source>
</evidence>
<dbReference type="Proteomes" id="UP000501325">
    <property type="component" value="Chromosome"/>
</dbReference>
<dbReference type="KEGG" id="bmed:GYM46_04775"/>
<evidence type="ECO:0000313" key="3">
    <source>
        <dbReference type="EMBL" id="QIH72331.1"/>
    </source>
</evidence>
<dbReference type="PIRSF" id="PIRSF001365">
    <property type="entry name" value="DHDPS"/>
    <property type="match status" value="1"/>
</dbReference>
<evidence type="ECO:0000256" key="1">
    <source>
        <dbReference type="ARBA" id="ARBA00023239"/>
    </source>
</evidence>
<accession>A0A6G7EFB5</accession>
<dbReference type="Gene3D" id="3.20.20.70">
    <property type="entry name" value="Aldolase class I"/>
    <property type="match status" value="1"/>
</dbReference>
<evidence type="ECO:0000256" key="2">
    <source>
        <dbReference type="PIRNR" id="PIRNR001365"/>
    </source>
</evidence>
<dbReference type="Proteomes" id="UP000289220">
    <property type="component" value="Unassembled WGS sequence"/>
</dbReference>
<dbReference type="AlphaFoldDB" id="A0A6G7EFB5"/>
<dbReference type="PANTHER" id="PTHR12128:SF38">
    <property type="entry name" value="DIHYDRODIPICOLINATE SYNTHETASE FAMILY PROTEIN (AFU_ORTHOLOGUE AFUA_6G00110)"/>
    <property type="match status" value="1"/>
</dbReference>
<reference evidence="4 5" key="1">
    <citation type="submission" date="2018-11" db="EMBL/GenBank/DDBJ databases">
        <authorList>
            <person name="Peiro R."/>
            <person name="Begona"/>
            <person name="Cbmso G."/>
            <person name="Lopez M."/>
            <person name="Gonzalez S."/>
            <person name="Sacristan E."/>
            <person name="Castillo E."/>
        </authorList>
    </citation>
    <scope>NUCLEOTIDE SEQUENCE [LARGE SCALE GENOMIC DNA]</scope>
    <source>
        <strain evidence="4">Brev_genome</strain>
    </source>
</reference>
<comment type="similarity">
    <text evidence="2">Belongs to the DapA family.</text>
</comment>
<gene>
    <name evidence="4" type="primary">dapA_2</name>
    <name evidence="4" type="ORF">BREV_BREV_03150</name>
    <name evidence="3" type="ORF">GYM46_04775</name>
</gene>
<dbReference type="GO" id="GO:0008840">
    <property type="term" value="F:4-hydroxy-tetrahydrodipicolinate synthase activity"/>
    <property type="evidence" value="ECO:0007669"/>
    <property type="project" value="TreeGrafter"/>
</dbReference>
<reference evidence="3 6" key="2">
    <citation type="submission" date="2020-01" db="EMBL/GenBank/DDBJ databases">
        <authorList>
            <person name="Wang S."/>
        </authorList>
    </citation>
    <scope>NUCLEOTIDE SEQUENCE [LARGE SCALE GENOMIC DNA]</scope>
    <source>
        <strain evidence="3 6">D151-2-6</strain>
    </source>
</reference>
<dbReference type="SMART" id="SM01130">
    <property type="entry name" value="DHDPS"/>
    <property type="match status" value="1"/>
</dbReference>
<dbReference type="EMBL" id="UXHF01000100">
    <property type="protein sequence ID" value="VDC48553.1"/>
    <property type="molecule type" value="Genomic_DNA"/>
</dbReference>
<dbReference type="SUPFAM" id="SSF51569">
    <property type="entry name" value="Aldolase"/>
    <property type="match status" value="1"/>
</dbReference>
<dbReference type="InterPro" id="IPR002220">
    <property type="entry name" value="DapA-like"/>
</dbReference>